<proteinExistence type="predicted"/>
<organism evidence="2 3">
    <name type="scientific">Leuconostoc lactis</name>
    <dbReference type="NCBI Taxonomy" id="1246"/>
    <lineage>
        <taxon>Bacteria</taxon>
        <taxon>Bacillati</taxon>
        <taxon>Bacillota</taxon>
        <taxon>Bacilli</taxon>
        <taxon>Lactobacillales</taxon>
        <taxon>Lactobacillaceae</taxon>
        <taxon>Leuconostoc</taxon>
    </lineage>
</organism>
<sequence length="318" mass="36294">MAICLILLFAASKQQRRLARISWFPTLFDNSYLLFVGVPLFLNPLIFIPNDLWTHRFFASFLGLIIITTVAPILYLLGVALPPELTAPSSNMYGVDRNLTTYLTTAHGALPVPENGFNVNQYFVVTLIVLLSSYSYTRYATHIKHHPNPYSLPYLIWAGIIIILGLFLHQLFRQQLFEFFLYAKPFKPLFDTILVLLPMADGAVVLIYVIALTYQYLTANHYQNTSLPLITNCLAVFLFFGDKNQFPVGETMRYFLVNVAQRWEAKLWQTTAFQSIKTALHQSLPIIVIDIYLRLSVKLILSPNALFVKLFNLEASDS</sequence>
<evidence type="ECO:0000313" key="3">
    <source>
        <dbReference type="Proteomes" id="UP000478636"/>
    </source>
</evidence>
<dbReference type="Proteomes" id="UP000478636">
    <property type="component" value="Unassembled WGS sequence"/>
</dbReference>
<protein>
    <submittedName>
        <fullName evidence="2">Uncharacterized protein</fullName>
    </submittedName>
</protein>
<feature type="transmembrane region" description="Helical" evidence="1">
    <location>
        <begin position="31"/>
        <end position="49"/>
    </location>
</feature>
<feature type="transmembrane region" description="Helical" evidence="1">
    <location>
        <begin position="152"/>
        <end position="172"/>
    </location>
</feature>
<gene>
    <name evidence="2" type="ORF">GQS40_07560</name>
</gene>
<feature type="transmembrane region" description="Helical" evidence="1">
    <location>
        <begin position="122"/>
        <end position="140"/>
    </location>
</feature>
<dbReference type="AlphaFoldDB" id="A0A6L7A712"/>
<keyword evidence="1" id="KW-0472">Membrane</keyword>
<evidence type="ECO:0000256" key="1">
    <source>
        <dbReference type="SAM" id="Phobius"/>
    </source>
</evidence>
<feature type="transmembrane region" description="Helical" evidence="1">
    <location>
        <begin position="192"/>
        <end position="214"/>
    </location>
</feature>
<name>A0A6L7A712_LEULA</name>
<accession>A0A6L7A712</accession>
<feature type="transmembrane region" description="Helical" evidence="1">
    <location>
        <begin position="61"/>
        <end position="81"/>
    </location>
</feature>
<keyword evidence="1" id="KW-1133">Transmembrane helix</keyword>
<comment type="caution">
    <text evidence="2">The sequence shown here is derived from an EMBL/GenBank/DDBJ whole genome shotgun (WGS) entry which is preliminary data.</text>
</comment>
<reference evidence="2 3" key="1">
    <citation type="submission" date="2019-12" db="EMBL/GenBank/DDBJ databases">
        <title>Complete genome sequence of Leuconostoc lactis strain AVN1 provides insights into metabolic potential.</title>
        <authorList>
            <person name="Besrour N."/>
            <person name="Najjari A."/>
            <person name="Fhoula I."/>
            <person name="Jaballah S."/>
            <person name="Klibi N."/>
            <person name="Ouzari H.I."/>
        </authorList>
    </citation>
    <scope>NUCLEOTIDE SEQUENCE [LARGE SCALE GENOMIC DNA]</scope>
    <source>
        <strain evidence="2 3">AVN1</strain>
    </source>
</reference>
<dbReference type="EMBL" id="WSZI01000014">
    <property type="protein sequence ID" value="MWN21426.1"/>
    <property type="molecule type" value="Genomic_DNA"/>
</dbReference>
<evidence type="ECO:0000313" key="2">
    <source>
        <dbReference type="EMBL" id="MWN21426.1"/>
    </source>
</evidence>
<keyword evidence="1" id="KW-0812">Transmembrane</keyword>